<keyword evidence="7" id="KW-0902">Two-component regulatory system</keyword>
<protein>
    <recommendedName>
        <fullName evidence="3">histidine kinase</fullName>
        <ecNumber evidence="3">2.7.13.3</ecNumber>
    </recommendedName>
</protein>
<dbReference type="SUPFAM" id="SSF47384">
    <property type="entry name" value="Homodimeric domain of signal transducing histidine kinase"/>
    <property type="match status" value="1"/>
</dbReference>
<feature type="domain" description="Histidine kinase" evidence="8">
    <location>
        <begin position="79"/>
        <end position="296"/>
    </location>
</feature>
<dbReference type="KEGG" id="parq:DSM112329_01665"/>
<keyword evidence="6" id="KW-0418">Kinase</keyword>
<dbReference type="EMBL" id="CP114014">
    <property type="protein sequence ID" value="XAY04827.1"/>
    <property type="molecule type" value="Genomic_DNA"/>
</dbReference>
<dbReference type="InterPro" id="IPR052162">
    <property type="entry name" value="Sensor_kinase/Photoreceptor"/>
</dbReference>
<evidence type="ECO:0000256" key="4">
    <source>
        <dbReference type="ARBA" id="ARBA00022553"/>
    </source>
</evidence>
<comment type="catalytic activity">
    <reaction evidence="1">
        <text>ATP + protein L-histidine = ADP + protein N-phospho-L-histidine.</text>
        <dbReference type="EC" id="2.7.13.3"/>
    </reaction>
</comment>
<dbReference type="Pfam" id="PF02518">
    <property type="entry name" value="HATPase_c"/>
    <property type="match status" value="1"/>
</dbReference>
<keyword evidence="5 9" id="KW-0808">Transferase</keyword>
<dbReference type="GO" id="GO:0005886">
    <property type="term" value="C:plasma membrane"/>
    <property type="evidence" value="ECO:0007669"/>
    <property type="project" value="UniProtKB-SubCell"/>
</dbReference>
<evidence type="ECO:0000256" key="7">
    <source>
        <dbReference type="ARBA" id="ARBA00023012"/>
    </source>
</evidence>
<dbReference type="InterPro" id="IPR003661">
    <property type="entry name" value="HisK_dim/P_dom"/>
</dbReference>
<sequence length="308" mass="33784">MEGDAPHEVEVPRRSADHRKVLETTASDAIPERDAFARLRDLVATLPDEVQRVAALAAVADAQDATRRAEEELQEMLHVASHDLTEPLRMVTSYLKLLERRAGPALDERAREFVFYAVDGADRMKAQLDDLLHYSRVGHGVAAPTVVYLDTLVVEVLRDLGPAIADAGAIVEVDGHLPAVVGDRQQLGQLLQNLVGNAVKFRRPERGNTVRLAATRMADTEAWELTVSDDGIGIDTAQAARIWRVFQRLHSREQYAGNGIGLALCRRIAERHGGRIWVTPADGGGSVFHVCLHDDPVAAGVLSVQERR</sequence>
<keyword evidence="4" id="KW-0597">Phosphoprotein</keyword>
<dbReference type="CDD" id="cd00082">
    <property type="entry name" value="HisKA"/>
    <property type="match status" value="1"/>
</dbReference>
<dbReference type="InterPro" id="IPR036097">
    <property type="entry name" value="HisK_dim/P_sf"/>
</dbReference>
<dbReference type="EC" id="2.7.13.3" evidence="3"/>
<evidence type="ECO:0000256" key="1">
    <source>
        <dbReference type="ARBA" id="ARBA00000085"/>
    </source>
</evidence>
<evidence type="ECO:0000313" key="9">
    <source>
        <dbReference type="EMBL" id="XAY04827.1"/>
    </source>
</evidence>
<dbReference type="SUPFAM" id="SSF55874">
    <property type="entry name" value="ATPase domain of HSP90 chaperone/DNA topoisomerase II/histidine kinase"/>
    <property type="match status" value="1"/>
</dbReference>
<dbReference type="InterPro" id="IPR005467">
    <property type="entry name" value="His_kinase_dom"/>
</dbReference>
<reference evidence="9" key="1">
    <citation type="submission" date="2022-12" db="EMBL/GenBank/DDBJ databases">
        <title>Paraconexibacter alkalitolerans sp. nov. and Baekduia alba sp. nov., isolated from soil and emended description of the genera Paraconexibacter (Chun et al., 2020) and Baekduia (An et al., 2020).</title>
        <authorList>
            <person name="Vieira S."/>
            <person name="Huber K.J."/>
            <person name="Geppert A."/>
            <person name="Wolf J."/>
            <person name="Neumann-Schaal M."/>
            <person name="Muesken M."/>
            <person name="Overmann J."/>
        </authorList>
    </citation>
    <scope>NUCLEOTIDE SEQUENCE</scope>
    <source>
        <strain evidence="9">AEG42_29</strain>
    </source>
</reference>
<evidence type="ECO:0000256" key="6">
    <source>
        <dbReference type="ARBA" id="ARBA00022777"/>
    </source>
</evidence>
<comment type="subcellular location">
    <subcellularLocation>
        <location evidence="2">Cell membrane</location>
    </subcellularLocation>
</comment>
<dbReference type="Gene3D" id="3.30.565.10">
    <property type="entry name" value="Histidine kinase-like ATPase, C-terminal domain"/>
    <property type="match status" value="1"/>
</dbReference>
<dbReference type="PANTHER" id="PTHR43304:SF1">
    <property type="entry name" value="PAC DOMAIN-CONTAINING PROTEIN"/>
    <property type="match status" value="1"/>
</dbReference>
<evidence type="ECO:0000256" key="5">
    <source>
        <dbReference type="ARBA" id="ARBA00022679"/>
    </source>
</evidence>
<dbReference type="Pfam" id="PF00512">
    <property type="entry name" value="HisKA"/>
    <property type="match status" value="1"/>
</dbReference>
<dbReference type="InterPro" id="IPR004358">
    <property type="entry name" value="Sig_transdc_His_kin-like_C"/>
</dbReference>
<evidence type="ECO:0000256" key="3">
    <source>
        <dbReference type="ARBA" id="ARBA00012438"/>
    </source>
</evidence>
<dbReference type="Gene3D" id="1.10.287.130">
    <property type="match status" value="1"/>
</dbReference>
<dbReference type="InterPro" id="IPR036890">
    <property type="entry name" value="HATPase_C_sf"/>
</dbReference>
<gene>
    <name evidence="9" type="primary">cph1</name>
    <name evidence="9" type="ORF">DSM112329_01665</name>
</gene>
<dbReference type="SMART" id="SM00388">
    <property type="entry name" value="HisKA"/>
    <property type="match status" value="1"/>
</dbReference>
<evidence type="ECO:0000256" key="2">
    <source>
        <dbReference type="ARBA" id="ARBA00004236"/>
    </source>
</evidence>
<evidence type="ECO:0000259" key="8">
    <source>
        <dbReference type="PROSITE" id="PS50109"/>
    </source>
</evidence>
<dbReference type="PANTHER" id="PTHR43304">
    <property type="entry name" value="PHYTOCHROME-LIKE PROTEIN CPH1"/>
    <property type="match status" value="1"/>
</dbReference>
<organism evidence="9">
    <name type="scientific">Paraconexibacter sp. AEG42_29</name>
    <dbReference type="NCBI Taxonomy" id="2997339"/>
    <lineage>
        <taxon>Bacteria</taxon>
        <taxon>Bacillati</taxon>
        <taxon>Actinomycetota</taxon>
        <taxon>Thermoleophilia</taxon>
        <taxon>Solirubrobacterales</taxon>
        <taxon>Paraconexibacteraceae</taxon>
        <taxon>Paraconexibacter</taxon>
    </lineage>
</organism>
<dbReference type="AlphaFoldDB" id="A0AAU7ATM5"/>
<dbReference type="GO" id="GO:0000155">
    <property type="term" value="F:phosphorelay sensor kinase activity"/>
    <property type="evidence" value="ECO:0007669"/>
    <property type="project" value="InterPro"/>
</dbReference>
<accession>A0AAU7ATM5</accession>
<dbReference type="PROSITE" id="PS50109">
    <property type="entry name" value="HIS_KIN"/>
    <property type="match status" value="1"/>
</dbReference>
<dbReference type="InterPro" id="IPR003594">
    <property type="entry name" value="HATPase_dom"/>
</dbReference>
<name>A0AAU7ATM5_9ACTN</name>
<proteinExistence type="predicted"/>
<dbReference type="PRINTS" id="PR00344">
    <property type="entry name" value="BCTRLSENSOR"/>
</dbReference>
<dbReference type="SMART" id="SM00387">
    <property type="entry name" value="HATPase_c"/>
    <property type="match status" value="1"/>
</dbReference>